<evidence type="ECO:0008006" key="4">
    <source>
        <dbReference type="Google" id="ProtNLM"/>
    </source>
</evidence>
<dbReference type="GeneID" id="60365874"/>
<dbReference type="SMR" id="A0A015SSZ4"/>
<dbReference type="EMBL" id="JGCY01000244">
    <property type="protein sequence ID" value="EXY75304.1"/>
    <property type="molecule type" value="Genomic_DNA"/>
</dbReference>
<dbReference type="PATRIC" id="fig|1339315.3.peg.1670"/>
<gene>
    <name evidence="2" type="ORF">M124_0876</name>
</gene>
<accession>A0A015SSZ4</accession>
<evidence type="ECO:0000313" key="3">
    <source>
        <dbReference type="Proteomes" id="UP000020529"/>
    </source>
</evidence>
<feature type="region of interest" description="Disordered" evidence="1">
    <location>
        <begin position="170"/>
        <end position="190"/>
    </location>
</feature>
<dbReference type="RefSeq" id="WP_005785376.1">
    <property type="nucleotide sequence ID" value="NZ_JGCY01000244.1"/>
</dbReference>
<feature type="compositionally biased region" description="Acidic residues" evidence="1">
    <location>
        <begin position="176"/>
        <end position="190"/>
    </location>
</feature>
<dbReference type="Pfam" id="PF16702">
    <property type="entry name" value="DUF5063"/>
    <property type="match status" value="1"/>
</dbReference>
<organism evidence="2 3">
    <name type="scientific">Bacteroides fragilis str. 3988T(B)14</name>
    <dbReference type="NCBI Taxonomy" id="1339315"/>
    <lineage>
        <taxon>Bacteria</taxon>
        <taxon>Pseudomonadati</taxon>
        <taxon>Bacteroidota</taxon>
        <taxon>Bacteroidia</taxon>
        <taxon>Bacteroidales</taxon>
        <taxon>Bacteroidaceae</taxon>
        <taxon>Bacteroides</taxon>
    </lineage>
</organism>
<dbReference type="InterPro" id="IPR038312">
    <property type="entry name" value="DUF5063_sf"/>
</dbReference>
<dbReference type="InterPro" id="IPR032025">
    <property type="entry name" value="DUF5063"/>
</dbReference>
<proteinExistence type="predicted"/>
<sequence length="211" mass="24442">MKKESQVIFDKNVIEFVTVAAEFCAFLERAESMKRSTFVDTTLKILPLLYLKASMLPKCEMIGDESPETYVTEEIYEVLRINLASILAEKDDYLEVFLPDMAYSDEPIKKNISEDLADIYQDIKDFIFVFQLGLNETMNDSLAICQENFGLLWGQKLVNTMRALHDVKYSPKARGEDEEEEEYEPENNEDCHCEDDDCHCHDHGCHCHDDE</sequence>
<reference evidence="2 3" key="1">
    <citation type="submission" date="2014-02" db="EMBL/GenBank/DDBJ databases">
        <authorList>
            <person name="Sears C."/>
            <person name="Carroll K."/>
            <person name="Sack B.R."/>
            <person name="Qadri F."/>
            <person name="Myers L.L."/>
            <person name="Chung G.-T."/>
            <person name="Escheverria P."/>
            <person name="Fraser C.M."/>
            <person name="Sadzewicz L."/>
            <person name="Shefchek K.A."/>
            <person name="Tallon L."/>
            <person name="Das S.P."/>
            <person name="Daugherty S."/>
            <person name="Mongodin E.F."/>
        </authorList>
    </citation>
    <scope>NUCLEOTIDE SEQUENCE [LARGE SCALE GENOMIC DNA]</scope>
    <source>
        <strain evidence="3">3988T(B)14</strain>
    </source>
</reference>
<dbReference type="Proteomes" id="UP000020529">
    <property type="component" value="Unassembled WGS sequence"/>
</dbReference>
<comment type="caution">
    <text evidence="2">The sequence shown here is derived from an EMBL/GenBank/DDBJ whole genome shotgun (WGS) entry which is preliminary data.</text>
</comment>
<protein>
    <recommendedName>
        <fullName evidence="4">DUF5063 domain-containing protein</fullName>
    </recommendedName>
</protein>
<evidence type="ECO:0000256" key="1">
    <source>
        <dbReference type="SAM" id="MobiDB-lite"/>
    </source>
</evidence>
<evidence type="ECO:0000313" key="2">
    <source>
        <dbReference type="EMBL" id="EXY75304.1"/>
    </source>
</evidence>
<name>A0A015SSZ4_BACFG</name>
<dbReference type="AlphaFoldDB" id="A0A015SSZ4"/>
<dbReference type="Gene3D" id="1.20.120.1550">
    <property type="entry name" value="Protein of unknown function DUF5063"/>
    <property type="match status" value="1"/>
</dbReference>